<protein>
    <submittedName>
        <fullName evidence="2">Uncharacterized protein</fullName>
    </submittedName>
</protein>
<name>A0ABD1Z529_9MARC</name>
<dbReference type="Proteomes" id="UP001605036">
    <property type="component" value="Unassembled WGS sequence"/>
</dbReference>
<sequence>MQAAAYLELIRQALEKKAHYQELNRIQLESYRGIESEDEEASIATTRGGDSEGDETSEDVETERRPAMEDEQEMQEMLKRLGFVQMKWHRMDLNCDDLACAWWTARWHAEVVALAVLYPVHCSNT</sequence>
<proteinExistence type="predicted"/>
<accession>A0ABD1Z529</accession>
<keyword evidence="3" id="KW-1185">Reference proteome</keyword>
<feature type="compositionally biased region" description="Acidic residues" evidence="1">
    <location>
        <begin position="51"/>
        <end position="61"/>
    </location>
</feature>
<dbReference type="AlphaFoldDB" id="A0ABD1Z529"/>
<evidence type="ECO:0000256" key="1">
    <source>
        <dbReference type="SAM" id="MobiDB-lite"/>
    </source>
</evidence>
<reference evidence="2 3" key="1">
    <citation type="submission" date="2024-09" db="EMBL/GenBank/DDBJ databases">
        <title>Chromosome-scale assembly of Riccia fluitans.</title>
        <authorList>
            <person name="Paukszto L."/>
            <person name="Sawicki J."/>
            <person name="Karawczyk K."/>
            <person name="Piernik-Szablinska J."/>
            <person name="Szczecinska M."/>
            <person name="Mazdziarz M."/>
        </authorList>
    </citation>
    <scope>NUCLEOTIDE SEQUENCE [LARGE SCALE GENOMIC DNA]</scope>
    <source>
        <strain evidence="2">Rf_01</strain>
        <tissue evidence="2">Aerial parts of the thallus</tissue>
    </source>
</reference>
<comment type="caution">
    <text evidence="2">The sequence shown here is derived from an EMBL/GenBank/DDBJ whole genome shotgun (WGS) entry which is preliminary data.</text>
</comment>
<feature type="region of interest" description="Disordered" evidence="1">
    <location>
        <begin position="36"/>
        <end position="72"/>
    </location>
</feature>
<evidence type="ECO:0000313" key="2">
    <source>
        <dbReference type="EMBL" id="KAL2642891.1"/>
    </source>
</evidence>
<dbReference type="EMBL" id="JBHFFA010000002">
    <property type="protein sequence ID" value="KAL2642891.1"/>
    <property type="molecule type" value="Genomic_DNA"/>
</dbReference>
<organism evidence="2 3">
    <name type="scientific">Riccia fluitans</name>
    <dbReference type="NCBI Taxonomy" id="41844"/>
    <lineage>
        <taxon>Eukaryota</taxon>
        <taxon>Viridiplantae</taxon>
        <taxon>Streptophyta</taxon>
        <taxon>Embryophyta</taxon>
        <taxon>Marchantiophyta</taxon>
        <taxon>Marchantiopsida</taxon>
        <taxon>Marchantiidae</taxon>
        <taxon>Marchantiales</taxon>
        <taxon>Ricciaceae</taxon>
        <taxon>Riccia</taxon>
    </lineage>
</organism>
<gene>
    <name evidence="2" type="ORF">R1flu_010478</name>
</gene>
<evidence type="ECO:0000313" key="3">
    <source>
        <dbReference type="Proteomes" id="UP001605036"/>
    </source>
</evidence>